<accession>A0A0H5QR49</accession>
<dbReference type="AlphaFoldDB" id="A0A0H5QR49"/>
<sequence length="172" mass="19405">VTWRSSRFNRLETLCRLHSSFGPHCDHRMLRPMSAMSLGVLRESIAFMSNAFCQRRYRLHCLRHGVNDQLLHMKLGLGSVKGDHLYIKKGPGLSDREGISTAHLLGLFISLPKSCHSNRISFLCLSSSGLSSDSMIVLSRCFSTQIVNTVRVFSGCFVEHFSDSECCGIRYF</sequence>
<organism evidence="1">
    <name type="scientific">Spongospora subterranea</name>
    <dbReference type="NCBI Taxonomy" id="70186"/>
    <lineage>
        <taxon>Eukaryota</taxon>
        <taxon>Sar</taxon>
        <taxon>Rhizaria</taxon>
        <taxon>Endomyxa</taxon>
        <taxon>Phytomyxea</taxon>
        <taxon>Plasmodiophorida</taxon>
        <taxon>Plasmodiophoridae</taxon>
        <taxon>Spongospora</taxon>
    </lineage>
</organism>
<reference evidence="1" key="1">
    <citation type="submission" date="2015-04" db="EMBL/GenBank/DDBJ databases">
        <title>The genome sequence of the plant pathogenic Rhizarian Plasmodiophora brassicae reveals insights in its biotrophic life cycle and the origin of chitin synthesis.</title>
        <authorList>
            <person name="Schwelm A."/>
            <person name="Fogelqvist J."/>
            <person name="Knaust A."/>
            <person name="Julke S."/>
            <person name="Lilja T."/>
            <person name="Dhandapani V."/>
            <person name="Bonilla-Rosso G."/>
            <person name="Karlsson M."/>
            <person name="Shevchenko A."/>
            <person name="Choi S.R."/>
            <person name="Kim H.G."/>
            <person name="Park J.Y."/>
            <person name="Lim Y.P."/>
            <person name="Ludwig-Muller J."/>
            <person name="Dixelius C."/>
        </authorList>
    </citation>
    <scope>NUCLEOTIDE SEQUENCE</scope>
    <source>
        <tissue evidence="1">Potato root galls</tissue>
    </source>
</reference>
<dbReference type="EMBL" id="HACM01003509">
    <property type="protein sequence ID" value="CRZ03951.1"/>
    <property type="molecule type" value="Transcribed_RNA"/>
</dbReference>
<protein>
    <submittedName>
        <fullName evidence="1">Uncharacterized protein</fullName>
    </submittedName>
</protein>
<proteinExistence type="predicted"/>
<feature type="non-terminal residue" evidence="1">
    <location>
        <position position="1"/>
    </location>
</feature>
<evidence type="ECO:0000313" key="1">
    <source>
        <dbReference type="EMBL" id="CRZ03951.1"/>
    </source>
</evidence>
<name>A0A0H5QR49_9EUKA</name>